<proteinExistence type="predicted"/>
<organism evidence="3 4">
    <name type="scientific">Nitrosococcus oceani C-27</name>
    <dbReference type="NCBI Taxonomy" id="314279"/>
    <lineage>
        <taxon>Bacteria</taxon>
        <taxon>Pseudomonadati</taxon>
        <taxon>Pseudomonadota</taxon>
        <taxon>Gammaproteobacteria</taxon>
        <taxon>Chromatiales</taxon>
        <taxon>Chromatiaceae</taxon>
        <taxon>Nitrosococcus</taxon>
    </lineage>
</organism>
<keyword evidence="2" id="KW-0812">Transmembrane</keyword>
<evidence type="ECO:0000313" key="4">
    <source>
        <dbReference type="Proteomes" id="UP000028839"/>
    </source>
</evidence>
<keyword evidence="2" id="KW-1133">Transmembrane helix</keyword>
<sequence>MKSKQETDSGTGARQVETPAVEELEEHEVREEENAGMEMAARAYPRKRLTLDEMVFYGLIILSVIGVGITQASVIVGRTYWLAMIPIIAATTLYIEWERDRGKEIRWRTLLRTQLFHWAALLVSVELVYMLFNFGRLSNEGVSLMILLLVAQTTFLVGVYVDWRFSIVALFQVLCLIVLAYLKAYIWIMLLIATGIIALGIYFHRKFPGKIPSSRR</sequence>
<gene>
    <name evidence="3" type="ORF">IB75_07365</name>
</gene>
<dbReference type="EMBL" id="JPGN01000043">
    <property type="protein sequence ID" value="KFI19624.1"/>
    <property type="molecule type" value="Genomic_DNA"/>
</dbReference>
<feature type="transmembrane region" description="Helical" evidence="2">
    <location>
        <begin position="115"/>
        <end position="135"/>
    </location>
</feature>
<dbReference type="AlphaFoldDB" id="A0A0E2Z225"/>
<comment type="caution">
    <text evidence="3">The sequence shown here is derived from an EMBL/GenBank/DDBJ whole genome shotgun (WGS) entry which is preliminary data.</text>
</comment>
<name>A0A0E2Z225_9GAMM</name>
<keyword evidence="2" id="KW-0472">Membrane</keyword>
<feature type="transmembrane region" description="Helical" evidence="2">
    <location>
        <begin position="79"/>
        <end position="95"/>
    </location>
</feature>
<evidence type="ECO:0000256" key="1">
    <source>
        <dbReference type="SAM" id="MobiDB-lite"/>
    </source>
</evidence>
<feature type="transmembrane region" description="Helical" evidence="2">
    <location>
        <begin position="54"/>
        <end position="73"/>
    </location>
</feature>
<accession>A0A0E2Z225</accession>
<feature type="transmembrane region" description="Helical" evidence="2">
    <location>
        <begin position="173"/>
        <end position="203"/>
    </location>
</feature>
<protein>
    <submittedName>
        <fullName evidence="3">Uncharacterized protein</fullName>
    </submittedName>
</protein>
<reference evidence="3 4" key="1">
    <citation type="submission" date="2014-07" db="EMBL/GenBank/DDBJ databases">
        <title>Comparative analysis of Nitrosococcus oceani genome inventories of strains from Pacific and Atlantic gyres.</title>
        <authorList>
            <person name="Lim C.K."/>
            <person name="Wang L."/>
            <person name="Sayavedra-Soto L.A."/>
            <person name="Klotz M.G."/>
        </authorList>
    </citation>
    <scope>NUCLEOTIDE SEQUENCE [LARGE SCALE GENOMIC DNA]</scope>
    <source>
        <strain evidence="3 4">C-27</strain>
    </source>
</reference>
<feature type="region of interest" description="Disordered" evidence="1">
    <location>
        <begin position="1"/>
        <end position="29"/>
    </location>
</feature>
<evidence type="ECO:0000256" key="2">
    <source>
        <dbReference type="SAM" id="Phobius"/>
    </source>
</evidence>
<dbReference type="Proteomes" id="UP000028839">
    <property type="component" value="Unassembled WGS sequence"/>
</dbReference>
<dbReference type="OrthoDB" id="5768378at2"/>
<evidence type="ECO:0000313" key="3">
    <source>
        <dbReference type="EMBL" id="KFI19624.1"/>
    </source>
</evidence>
<dbReference type="HOGENOM" id="CLU_106277_0_0_6"/>
<feature type="transmembrane region" description="Helical" evidence="2">
    <location>
        <begin position="141"/>
        <end position="161"/>
    </location>
</feature>